<feature type="signal peptide" evidence="9">
    <location>
        <begin position="1"/>
        <end position="19"/>
    </location>
</feature>
<feature type="compositionally biased region" description="Low complexity" evidence="10">
    <location>
        <begin position="478"/>
        <end position="489"/>
    </location>
</feature>
<dbReference type="InterPro" id="IPR010131">
    <property type="entry name" value="MdtP/NodT-like"/>
</dbReference>
<evidence type="ECO:0000256" key="6">
    <source>
        <dbReference type="ARBA" id="ARBA00023136"/>
    </source>
</evidence>
<evidence type="ECO:0000313" key="12">
    <source>
        <dbReference type="Proteomes" id="UP001234798"/>
    </source>
</evidence>
<dbReference type="Pfam" id="PF02321">
    <property type="entry name" value="OEP"/>
    <property type="match status" value="2"/>
</dbReference>
<organism evidence="11 12">
    <name type="scientific">Achromobacter seleniivolatilans</name>
    <dbReference type="NCBI Taxonomy" id="3047478"/>
    <lineage>
        <taxon>Bacteria</taxon>
        <taxon>Pseudomonadati</taxon>
        <taxon>Pseudomonadota</taxon>
        <taxon>Betaproteobacteria</taxon>
        <taxon>Burkholderiales</taxon>
        <taxon>Alcaligenaceae</taxon>
        <taxon>Achromobacter</taxon>
    </lineage>
</organism>
<evidence type="ECO:0000256" key="10">
    <source>
        <dbReference type="SAM" id="MobiDB-lite"/>
    </source>
</evidence>
<name>A0ABY9M839_9BURK</name>
<evidence type="ECO:0000256" key="8">
    <source>
        <dbReference type="ARBA" id="ARBA00023288"/>
    </source>
</evidence>
<keyword evidence="4 9" id="KW-0812">Transmembrane</keyword>
<dbReference type="PANTHER" id="PTHR30203">
    <property type="entry name" value="OUTER MEMBRANE CATION EFFLUX PROTEIN"/>
    <property type="match status" value="1"/>
</dbReference>
<reference evidence="11 12" key="1">
    <citation type="submission" date="2023-08" db="EMBL/GenBank/DDBJ databases">
        <title>Achromobacter seleniivolatilans sp. nov., isolated from seleniferous soil.</title>
        <authorList>
            <person name="Zhang S."/>
            <person name="Li K."/>
            <person name="Peng J."/>
            <person name="Zhao Q."/>
            <person name="Wang H."/>
            <person name="Guo Y."/>
        </authorList>
    </citation>
    <scope>NUCLEOTIDE SEQUENCE [LARGE SCALE GENOMIC DNA]</scope>
    <source>
        <strain evidence="11 12">R39</strain>
    </source>
</reference>
<gene>
    <name evidence="11" type="ORF">RAS12_12630</name>
</gene>
<dbReference type="Gene3D" id="1.20.1600.10">
    <property type="entry name" value="Outer membrane efflux proteins (OEP)"/>
    <property type="match status" value="1"/>
</dbReference>
<keyword evidence="5 9" id="KW-0732">Signal</keyword>
<evidence type="ECO:0000256" key="7">
    <source>
        <dbReference type="ARBA" id="ARBA00023139"/>
    </source>
</evidence>
<keyword evidence="12" id="KW-1185">Reference proteome</keyword>
<proteinExistence type="inferred from homology"/>
<keyword evidence="8 9" id="KW-0449">Lipoprotein</keyword>
<dbReference type="PANTHER" id="PTHR30203:SF20">
    <property type="entry name" value="MULTIDRUG RESISTANCE OUTER MEMBRANE PROTEIN MDTP-RELATED"/>
    <property type="match status" value="1"/>
</dbReference>
<sequence>MKRLLSTVLVLALSGCALMEPGPEPVAALDAAKLGLTGQSTTWPATQWWQRYGDTQLNTLMDEALANSPSMSAAQARLAKANAAVSTARAPLLPRVDADYSLNREHLSSDYIYPAPLGGSVVSDNRLALDFSYELDFWGKNRSRLKSAVSEREAAVADAQAARNMLASATVRAYLNLQNAFAQRDVIKRVIAQRADVLSLTQGRYSAGLDTQVEVKQAESSLAAGRVELTQTETTLAQLRNQVAALSGAGPQRGQSLVAVALTAPAGVVPTDIPLDLLGHRPDVVATRWRAEAARSAIDTARAEFYPNVNLTAFVGFQALGTGNLLGAAARTAGIGPAITLPIFHGGELNANLAGKRADADLAVSDYNQTVLDAVHQVADALDGLRLLDQERAQQHQAREAIEAAYELAVNRYKAGLGNYITVLIAQTGVLTQARMDTDLRIRAYQLDANLANALGGGYAPESGADAQAGSQPEARPETAPAPATNPIH</sequence>
<feature type="chain" id="PRO_5044963561" evidence="9">
    <location>
        <begin position="20"/>
        <end position="489"/>
    </location>
</feature>
<keyword evidence="3 9" id="KW-1134">Transmembrane beta strand</keyword>
<evidence type="ECO:0000256" key="5">
    <source>
        <dbReference type="ARBA" id="ARBA00022729"/>
    </source>
</evidence>
<protein>
    <submittedName>
        <fullName evidence="11">Efflux transporter outer membrane subunit</fullName>
    </submittedName>
</protein>
<comment type="subcellular location">
    <subcellularLocation>
        <location evidence="9">Cell membrane</location>
        <topology evidence="9">Lipid-anchor</topology>
    </subcellularLocation>
    <subcellularLocation>
        <location evidence="1">Membrane</location>
    </subcellularLocation>
</comment>
<dbReference type="SUPFAM" id="SSF56954">
    <property type="entry name" value="Outer membrane efflux proteins (OEP)"/>
    <property type="match status" value="1"/>
</dbReference>
<keyword evidence="6 9" id="KW-0472">Membrane</keyword>
<evidence type="ECO:0000256" key="1">
    <source>
        <dbReference type="ARBA" id="ARBA00004370"/>
    </source>
</evidence>
<evidence type="ECO:0000256" key="3">
    <source>
        <dbReference type="ARBA" id="ARBA00022452"/>
    </source>
</evidence>
<keyword evidence="7 9" id="KW-0564">Palmitate</keyword>
<evidence type="ECO:0000256" key="2">
    <source>
        <dbReference type="ARBA" id="ARBA00007613"/>
    </source>
</evidence>
<dbReference type="NCBIfam" id="TIGR01845">
    <property type="entry name" value="outer_NodT"/>
    <property type="match status" value="1"/>
</dbReference>
<dbReference type="Proteomes" id="UP001234798">
    <property type="component" value="Chromosome"/>
</dbReference>
<feature type="region of interest" description="Disordered" evidence="10">
    <location>
        <begin position="461"/>
        <end position="489"/>
    </location>
</feature>
<dbReference type="InterPro" id="IPR003423">
    <property type="entry name" value="OMP_efflux"/>
</dbReference>
<dbReference type="PROSITE" id="PS51257">
    <property type="entry name" value="PROKAR_LIPOPROTEIN"/>
    <property type="match status" value="1"/>
</dbReference>
<evidence type="ECO:0000256" key="4">
    <source>
        <dbReference type="ARBA" id="ARBA00022692"/>
    </source>
</evidence>
<evidence type="ECO:0000256" key="9">
    <source>
        <dbReference type="RuleBase" id="RU362097"/>
    </source>
</evidence>
<evidence type="ECO:0000313" key="11">
    <source>
        <dbReference type="EMBL" id="WMD23184.1"/>
    </source>
</evidence>
<accession>A0ABY9M839</accession>
<comment type="similarity">
    <text evidence="2 9">Belongs to the outer membrane factor (OMF) (TC 1.B.17) family.</text>
</comment>
<dbReference type="RefSeq" id="WP_306950048.1">
    <property type="nucleotide sequence ID" value="NZ_CP132976.1"/>
</dbReference>
<dbReference type="EMBL" id="CP132976">
    <property type="protein sequence ID" value="WMD23184.1"/>
    <property type="molecule type" value="Genomic_DNA"/>
</dbReference>
<dbReference type="Gene3D" id="2.20.200.10">
    <property type="entry name" value="Outer membrane efflux proteins (OEP)"/>
    <property type="match status" value="1"/>
</dbReference>